<keyword evidence="2" id="KW-0732">Signal</keyword>
<feature type="region of interest" description="Disordered" evidence="1">
    <location>
        <begin position="23"/>
        <end position="52"/>
    </location>
</feature>
<evidence type="ECO:0000313" key="3">
    <source>
        <dbReference type="EMBL" id="MBB2899266.1"/>
    </source>
</evidence>
<accession>A0A7W4XUS3</accession>
<gene>
    <name evidence="3" type="ORF">FHR75_000054</name>
</gene>
<reference evidence="3 4" key="2">
    <citation type="submission" date="2020-08" db="EMBL/GenBank/DDBJ databases">
        <authorList>
            <person name="Partida-Martinez L."/>
            <person name="Huntemann M."/>
            <person name="Clum A."/>
            <person name="Wang J."/>
            <person name="Palaniappan K."/>
            <person name="Ritter S."/>
            <person name="Chen I.-M."/>
            <person name="Stamatis D."/>
            <person name="Reddy T."/>
            <person name="O'Malley R."/>
            <person name="Daum C."/>
            <person name="Shapiro N."/>
            <person name="Ivanova N."/>
            <person name="Kyrpides N."/>
            <person name="Woyke T."/>
        </authorList>
    </citation>
    <scope>NUCLEOTIDE SEQUENCE [LARGE SCALE GENOMIC DNA]</scope>
    <source>
        <strain evidence="3 4">AS2.23</strain>
    </source>
</reference>
<evidence type="ECO:0000313" key="4">
    <source>
        <dbReference type="Proteomes" id="UP000533269"/>
    </source>
</evidence>
<sequence length="185" mass="19588">MRLVLVLPLAALALLLGSCGTEAATSSSASSDVPATAPTTAPEEVDGGWTPSPEEVAHEEWLQGGPMATSMPTRTCISHQPTDEELAATDPDDPDTTSGSSWTSCFEPDAYQTASACTPPPDLPADGTYICIALPNLTQRVVDDWNRYADAEDRASAQQLGLSLEEYREQYPDQHADGSPVVLVP</sequence>
<feature type="compositionally biased region" description="Acidic residues" evidence="1">
    <location>
        <begin position="84"/>
        <end position="95"/>
    </location>
</feature>
<feature type="signal peptide" evidence="2">
    <location>
        <begin position="1"/>
        <end position="23"/>
    </location>
</feature>
<evidence type="ECO:0000256" key="1">
    <source>
        <dbReference type="SAM" id="MobiDB-lite"/>
    </source>
</evidence>
<dbReference type="EMBL" id="JACHVY010000001">
    <property type="protein sequence ID" value="MBB2899266.1"/>
    <property type="molecule type" value="Genomic_DNA"/>
</dbReference>
<reference evidence="3 4" key="1">
    <citation type="submission" date="2020-08" db="EMBL/GenBank/DDBJ databases">
        <title>The Agave Microbiome: Exploring the role of microbial communities in plant adaptations to desert environments.</title>
        <authorList>
            <person name="Partida-Martinez L.P."/>
        </authorList>
    </citation>
    <scope>NUCLEOTIDE SEQUENCE [LARGE SCALE GENOMIC DNA]</scope>
    <source>
        <strain evidence="3 4">AS2.23</strain>
    </source>
</reference>
<comment type="caution">
    <text evidence="3">The sequence shown here is derived from an EMBL/GenBank/DDBJ whole genome shotgun (WGS) entry which is preliminary data.</text>
</comment>
<proteinExistence type="predicted"/>
<feature type="compositionally biased region" description="Low complexity" evidence="1">
    <location>
        <begin position="23"/>
        <end position="42"/>
    </location>
</feature>
<dbReference type="PROSITE" id="PS51257">
    <property type="entry name" value="PROKAR_LIPOPROTEIN"/>
    <property type="match status" value="1"/>
</dbReference>
<dbReference type="Proteomes" id="UP000533269">
    <property type="component" value="Unassembled WGS sequence"/>
</dbReference>
<feature type="region of interest" description="Disordered" evidence="1">
    <location>
        <begin position="84"/>
        <end position="104"/>
    </location>
</feature>
<evidence type="ECO:0000256" key="2">
    <source>
        <dbReference type="SAM" id="SignalP"/>
    </source>
</evidence>
<name>A0A7W4XUS3_KINRA</name>
<organism evidence="3 4">
    <name type="scientific">Kineococcus radiotolerans</name>
    <dbReference type="NCBI Taxonomy" id="131568"/>
    <lineage>
        <taxon>Bacteria</taxon>
        <taxon>Bacillati</taxon>
        <taxon>Actinomycetota</taxon>
        <taxon>Actinomycetes</taxon>
        <taxon>Kineosporiales</taxon>
        <taxon>Kineosporiaceae</taxon>
        <taxon>Kineococcus</taxon>
    </lineage>
</organism>
<dbReference type="AlphaFoldDB" id="A0A7W4XUS3"/>
<dbReference type="RefSeq" id="WP_183389962.1">
    <property type="nucleotide sequence ID" value="NZ_JACHVY010000001.1"/>
</dbReference>
<protein>
    <submittedName>
        <fullName evidence="3">Uncharacterized protein</fullName>
    </submittedName>
</protein>
<feature type="chain" id="PRO_5030993892" evidence="2">
    <location>
        <begin position="24"/>
        <end position="185"/>
    </location>
</feature>